<protein>
    <submittedName>
        <fullName evidence="2">DUF2058 domain-containing protein</fullName>
    </submittedName>
</protein>
<organism evidence="2 3">
    <name type="scientific">Rhodanobacter ginsengisoli</name>
    <dbReference type="NCBI Taxonomy" id="418646"/>
    <lineage>
        <taxon>Bacteria</taxon>
        <taxon>Pseudomonadati</taxon>
        <taxon>Pseudomonadota</taxon>
        <taxon>Gammaproteobacteria</taxon>
        <taxon>Lysobacterales</taxon>
        <taxon>Rhodanobacteraceae</taxon>
        <taxon>Rhodanobacter</taxon>
    </lineage>
</organism>
<proteinExistence type="predicted"/>
<feature type="compositionally biased region" description="Low complexity" evidence="1">
    <location>
        <begin position="53"/>
        <end position="68"/>
    </location>
</feature>
<accession>A0ABW0QMS7</accession>
<feature type="region of interest" description="Disordered" evidence="1">
    <location>
        <begin position="1"/>
        <end position="69"/>
    </location>
</feature>
<sequence length="202" mass="21975">MADSLRDQLLKSGIVKQVQQERVREPAKPASSPSGKPARQGGKGGKGGKDGSSHAQSRGSRGSGQSQQDIDLAKAYALRAQTEARERKRIEQEAAEQARLRRERKLQIQRLLEGKVLNKAEADQPRNFEYGGKIRRVHVDAAQLAALNAGELGVVQQSGRYLLVSREIAEQVRAIDAGQLALLVDPHADGLGDDGVPDDLMW</sequence>
<gene>
    <name evidence="2" type="ORF">ACFPPA_11030</name>
</gene>
<keyword evidence="3" id="KW-1185">Reference proteome</keyword>
<name>A0ABW0QMS7_9GAMM</name>
<dbReference type="Pfam" id="PF09831">
    <property type="entry name" value="DUF2058"/>
    <property type="match status" value="1"/>
</dbReference>
<comment type="caution">
    <text evidence="2">The sequence shown here is derived from an EMBL/GenBank/DDBJ whole genome shotgun (WGS) entry which is preliminary data.</text>
</comment>
<evidence type="ECO:0000313" key="2">
    <source>
        <dbReference type="EMBL" id="MFC5526276.1"/>
    </source>
</evidence>
<dbReference type="InterPro" id="IPR018636">
    <property type="entry name" value="DUF2058"/>
</dbReference>
<dbReference type="Proteomes" id="UP001596114">
    <property type="component" value="Unassembled WGS sequence"/>
</dbReference>
<evidence type="ECO:0000313" key="3">
    <source>
        <dbReference type="Proteomes" id="UP001596114"/>
    </source>
</evidence>
<evidence type="ECO:0000256" key="1">
    <source>
        <dbReference type="SAM" id="MobiDB-lite"/>
    </source>
</evidence>
<feature type="compositionally biased region" description="Low complexity" evidence="1">
    <location>
        <begin position="28"/>
        <end position="38"/>
    </location>
</feature>
<dbReference type="RefSeq" id="WP_377319816.1">
    <property type="nucleotide sequence ID" value="NZ_JBHSNF010000002.1"/>
</dbReference>
<dbReference type="EMBL" id="JBHSNF010000002">
    <property type="protein sequence ID" value="MFC5526276.1"/>
    <property type="molecule type" value="Genomic_DNA"/>
</dbReference>
<reference evidence="3" key="1">
    <citation type="journal article" date="2019" name="Int. J. Syst. Evol. Microbiol.">
        <title>The Global Catalogue of Microorganisms (GCM) 10K type strain sequencing project: providing services to taxonomists for standard genome sequencing and annotation.</title>
        <authorList>
            <consortium name="The Broad Institute Genomics Platform"/>
            <consortium name="The Broad Institute Genome Sequencing Center for Infectious Disease"/>
            <person name="Wu L."/>
            <person name="Ma J."/>
        </authorList>
    </citation>
    <scope>NUCLEOTIDE SEQUENCE [LARGE SCALE GENOMIC DNA]</scope>
    <source>
        <strain evidence="3">CGMCC 1.16619</strain>
    </source>
</reference>